<reference evidence="8" key="1">
    <citation type="submission" date="2022-06" db="EMBL/GenBank/DDBJ databases">
        <authorList>
            <person name="Berger JAMES D."/>
            <person name="Berger JAMES D."/>
        </authorList>
    </citation>
    <scope>NUCLEOTIDE SEQUENCE [LARGE SCALE GENOMIC DNA]</scope>
</reference>
<feature type="compositionally biased region" description="Polar residues" evidence="6">
    <location>
        <begin position="963"/>
        <end position="978"/>
    </location>
</feature>
<dbReference type="InterPro" id="IPR047269">
    <property type="entry name" value="ZMY11"/>
</dbReference>
<dbReference type="Proteomes" id="UP000050795">
    <property type="component" value="Unassembled WGS sequence"/>
</dbReference>
<feature type="region of interest" description="Disordered" evidence="6">
    <location>
        <begin position="442"/>
        <end position="500"/>
    </location>
</feature>
<feature type="region of interest" description="Disordered" evidence="6">
    <location>
        <begin position="1224"/>
        <end position="1245"/>
    </location>
</feature>
<dbReference type="Gene3D" id="1.20.920.10">
    <property type="entry name" value="Bromodomain-like"/>
    <property type="match status" value="1"/>
</dbReference>
<feature type="compositionally biased region" description="Low complexity" evidence="6">
    <location>
        <begin position="615"/>
        <end position="624"/>
    </location>
</feature>
<evidence type="ECO:0000256" key="2">
    <source>
        <dbReference type="ARBA" id="ARBA00022771"/>
    </source>
</evidence>
<organism evidence="8 9">
    <name type="scientific">Trichobilharzia regenti</name>
    <name type="common">Nasal bird schistosome</name>
    <dbReference type="NCBI Taxonomy" id="157069"/>
    <lineage>
        <taxon>Eukaryota</taxon>
        <taxon>Metazoa</taxon>
        <taxon>Spiralia</taxon>
        <taxon>Lophotrochozoa</taxon>
        <taxon>Platyhelminthes</taxon>
        <taxon>Trematoda</taxon>
        <taxon>Digenea</taxon>
        <taxon>Strigeidida</taxon>
        <taxon>Schistosomatoidea</taxon>
        <taxon>Schistosomatidae</taxon>
        <taxon>Trichobilharzia</taxon>
    </lineage>
</organism>
<feature type="compositionally biased region" description="Polar residues" evidence="6">
    <location>
        <begin position="849"/>
        <end position="861"/>
    </location>
</feature>
<evidence type="ECO:0000256" key="5">
    <source>
        <dbReference type="PROSITE-ProRule" id="PRU00134"/>
    </source>
</evidence>
<feature type="compositionally biased region" description="Low complexity" evidence="6">
    <location>
        <begin position="446"/>
        <end position="459"/>
    </location>
</feature>
<dbReference type="PROSITE" id="PS50865">
    <property type="entry name" value="ZF_MYND_2"/>
    <property type="match status" value="1"/>
</dbReference>
<accession>A0AA85JN09</accession>
<keyword evidence="8" id="KW-1185">Reference proteome</keyword>
<keyword evidence="1" id="KW-0479">Metal-binding</keyword>
<dbReference type="PROSITE" id="PS01360">
    <property type="entry name" value="ZF_MYND_1"/>
    <property type="match status" value="1"/>
</dbReference>
<evidence type="ECO:0000256" key="3">
    <source>
        <dbReference type="ARBA" id="ARBA00022833"/>
    </source>
</evidence>
<dbReference type="GO" id="GO:0003714">
    <property type="term" value="F:transcription corepressor activity"/>
    <property type="evidence" value="ECO:0007669"/>
    <property type="project" value="InterPro"/>
</dbReference>
<dbReference type="InterPro" id="IPR002893">
    <property type="entry name" value="Znf_MYND"/>
</dbReference>
<name>A0AA85JN09_TRIRE</name>
<protein>
    <recommendedName>
        <fullName evidence="7">MYND-type domain-containing protein</fullName>
    </recommendedName>
</protein>
<keyword evidence="2 5" id="KW-0863">Zinc-finger</keyword>
<dbReference type="InterPro" id="IPR036427">
    <property type="entry name" value="Bromodomain-like_sf"/>
</dbReference>
<dbReference type="GO" id="GO:0005634">
    <property type="term" value="C:nucleus"/>
    <property type="evidence" value="ECO:0007669"/>
    <property type="project" value="TreeGrafter"/>
</dbReference>
<feature type="domain" description="MYND-type" evidence="7">
    <location>
        <begin position="1342"/>
        <end position="1377"/>
    </location>
</feature>
<dbReference type="Gene3D" id="2.30.30.140">
    <property type="match status" value="1"/>
</dbReference>
<feature type="compositionally biased region" description="Low complexity" evidence="6">
    <location>
        <begin position="759"/>
        <end position="776"/>
    </location>
</feature>
<feature type="compositionally biased region" description="Polar residues" evidence="6">
    <location>
        <begin position="549"/>
        <end position="561"/>
    </location>
</feature>
<evidence type="ECO:0000313" key="8">
    <source>
        <dbReference type="Proteomes" id="UP000050795"/>
    </source>
</evidence>
<evidence type="ECO:0000256" key="4">
    <source>
        <dbReference type="ARBA" id="ARBA00023117"/>
    </source>
</evidence>
<feature type="compositionally biased region" description="Low complexity" evidence="6">
    <location>
        <begin position="486"/>
        <end position="500"/>
    </location>
</feature>
<dbReference type="InterPro" id="IPR057053">
    <property type="entry name" value="MYND_ZMYND11_ZMYD8"/>
</dbReference>
<keyword evidence="4" id="KW-0103">Bromodomain</keyword>
<proteinExistence type="predicted"/>
<dbReference type="InterPro" id="IPR011011">
    <property type="entry name" value="Znf_FYVE_PHD"/>
</dbReference>
<feature type="compositionally biased region" description="Low complexity" evidence="6">
    <location>
        <begin position="1224"/>
        <end position="1233"/>
    </location>
</feature>
<feature type="compositionally biased region" description="Polar residues" evidence="6">
    <location>
        <begin position="1128"/>
        <end position="1149"/>
    </location>
</feature>
<dbReference type="PANTHER" id="PTHR46379">
    <property type="entry name" value="ZINC FINGER MYND DOMAIN-CONTAINING"/>
    <property type="match status" value="1"/>
</dbReference>
<feature type="compositionally biased region" description="Basic residues" evidence="6">
    <location>
        <begin position="536"/>
        <end position="545"/>
    </location>
</feature>
<feature type="compositionally biased region" description="Low complexity" evidence="6">
    <location>
        <begin position="719"/>
        <end position="733"/>
    </location>
</feature>
<dbReference type="SUPFAM" id="SSF57903">
    <property type="entry name" value="FYVE/PHD zinc finger"/>
    <property type="match status" value="1"/>
</dbReference>
<evidence type="ECO:0000259" key="7">
    <source>
        <dbReference type="PROSITE" id="PS50865"/>
    </source>
</evidence>
<keyword evidence="3" id="KW-0862">Zinc</keyword>
<dbReference type="GO" id="GO:0008270">
    <property type="term" value="F:zinc ion binding"/>
    <property type="evidence" value="ECO:0007669"/>
    <property type="project" value="UniProtKB-KW"/>
</dbReference>
<feature type="compositionally biased region" description="Low complexity" evidence="6">
    <location>
        <begin position="1203"/>
        <end position="1212"/>
    </location>
</feature>
<feature type="region of interest" description="Disordered" evidence="6">
    <location>
        <begin position="1086"/>
        <end position="1149"/>
    </location>
</feature>
<feature type="region of interest" description="Disordered" evidence="6">
    <location>
        <begin position="1186"/>
        <end position="1212"/>
    </location>
</feature>
<evidence type="ECO:0000256" key="1">
    <source>
        <dbReference type="ARBA" id="ARBA00022723"/>
    </source>
</evidence>
<dbReference type="InterPro" id="IPR013083">
    <property type="entry name" value="Znf_RING/FYVE/PHD"/>
</dbReference>
<feature type="compositionally biased region" description="Low complexity" evidence="6">
    <location>
        <begin position="636"/>
        <end position="654"/>
    </location>
</feature>
<feature type="region of interest" description="Disordered" evidence="6">
    <location>
        <begin position="844"/>
        <end position="981"/>
    </location>
</feature>
<feature type="compositionally biased region" description="Low complexity" evidence="6">
    <location>
        <begin position="574"/>
        <end position="594"/>
    </location>
</feature>
<feature type="compositionally biased region" description="Basic residues" evidence="6">
    <location>
        <begin position="595"/>
        <end position="604"/>
    </location>
</feature>
<dbReference type="PANTHER" id="PTHR46379:SF1">
    <property type="entry name" value="ZINC FINGER MYND DOMAIN-CONTAINING PROTEIN 11"/>
    <property type="match status" value="1"/>
</dbReference>
<dbReference type="WBParaSite" id="TREG1_29460.1">
    <property type="protein sequence ID" value="TREG1_29460.1"/>
    <property type="gene ID" value="TREG1_29460"/>
</dbReference>
<dbReference type="SUPFAM" id="SSF144232">
    <property type="entry name" value="HIT/MYND zinc finger-like"/>
    <property type="match status" value="1"/>
</dbReference>
<feature type="compositionally biased region" description="Low complexity" evidence="6">
    <location>
        <begin position="784"/>
        <end position="813"/>
    </location>
</feature>
<dbReference type="Pfam" id="PF24324">
    <property type="entry name" value="MYND_ZMYND11_ZMYD8"/>
    <property type="match status" value="1"/>
</dbReference>
<dbReference type="Gene3D" id="3.30.40.10">
    <property type="entry name" value="Zinc/RING finger domain, C3HC4 (zinc finger)"/>
    <property type="match status" value="1"/>
</dbReference>
<evidence type="ECO:0000256" key="6">
    <source>
        <dbReference type="SAM" id="MobiDB-lite"/>
    </source>
</evidence>
<dbReference type="GO" id="GO:0009966">
    <property type="term" value="P:regulation of signal transduction"/>
    <property type="evidence" value="ECO:0007669"/>
    <property type="project" value="TreeGrafter"/>
</dbReference>
<evidence type="ECO:0000313" key="9">
    <source>
        <dbReference type="WBParaSite" id="TREG1_29460.1"/>
    </source>
</evidence>
<feature type="region of interest" description="Disordered" evidence="6">
    <location>
        <begin position="716"/>
        <end position="830"/>
    </location>
</feature>
<feature type="region of interest" description="Disordered" evidence="6">
    <location>
        <begin position="522"/>
        <end position="668"/>
    </location>
</feature>
<feature type="compositionally biased region" description="Low complexity" evidence="6">
    <location>
        <begin position="895"/>
        <end position="953"/>
    </location>
</feature>
<reference evidence="9" key="2">
    <citation type="submission" date="2023-11" db="UniProtKB">
        <authorList>
            <consortium name="WormBaseParasite"/>
        </authorList>
    </citation>
    <scope>IDENTIFICATION</scope>
</reference>
<sequence length="1392" mass="151591">MSIRRATDPVYLQFIWNAIEACTRDSIESTFHELLSFIQRECESKCTAGKLQSELSNAISDGCIECNQRCYVKCDPTPKNKDKHDWYCFECHGPGHVVACPTCFRVYHPDCLPIAMADQLSFHIPSEDGDPLKNGSNNHDSYSYPPTHPCPVCQRVSRAASASSTSSSKIPTSASELHKIFQVVLDRIRNKVNWKTMQVVGYLNEPLRNQYLVYRQINTRLMMERMRTDPAFATTSKDAYPNRTALLVDADLLIHNTAIFYGNKNDMSNMARQIRSQLERELRESSFCVDCYLRFHSSAAMNKLTAPCRTAHRLLWFQHNGWSFRPCKMLYESAEGYEVVCFGGRHERVFVPLSRAFDMSFTADELGLRETPPLKKALNEAEEYKANQALYDRQLMKGYPDHPLSNGKSLSETMMLMNSIKNSHNDHNQNSVMNSGSEVGFFKNATSTHTNSTTTTNSSEPPRKRRPGRRPKGYKSAEKSHPVSCSVTTVNSTNTTTTTTSRRDIQWIETLKIMNEEDNLTSLSSLDSDSDDRDHYQHRKRKSRLSGHPATNSDVSSNVNKSPAKLSTPHHYLTPTSTPTPTTTTTTTTTTPITAKRKSYKRKRNDADDIFLSRGNFPNGNGATTPPPPSCDDNDSSSSDELSLSPTPLSFSSKKTSKKTIRIKPLPIRNQNGSTATVVADVEDGDDISFSLKETKTSLLPRLTCVDGHVVRSEPLHHSMSSASSAASGPSSSDRTTIPAVASSSASGGGSRSHTPPESSVFSSNTSSTYSNVTTVKRSRGRPPKSATAAAAAAAARLSKLSASTAKVESSTPSGPPPTQTSNDSVSSTRLVLSTNRNVYECSVRNKHSPLTNPILSSGRQHPSDSDIGSCGGKQLPARPLSPVQPSCLSDAESDSLSLSSSSDASSSTSSSSSSSSVSTPSSSTSQLSSSSSLSSTSTPSRQSLSYSTSLKSKMMDQEALSVASNNRAKQKLSSLSPASKDILNPLRNQVLATTTGYKEAVKQSGDNISHDVVAAPKLTKSMKSSRHHSETKLHGRLPSRAINNDVLVNDNVYQDDVDDDEIGFAMVSPDNKCLKSDKLNPTLRHSIDGMHTLNNNRSVISNSNSSSSSNSTSAPNSSVKTYHHDNLMNNHNHSKLNTKLTHPSSWSTGSGGNIKLLSSMNDQLPSAMGGLIGYYHHHHPTMNTVAGGAPNTSVGPTPPLPSSSNSSAASSCYSSVSPAALSSTSGLGSSLSDPKSVDASPGGDVANMLGGGSASFSSGSGNGATGGSLIHLQTDSNSGISSNIMMKTEERIHRIYADRLIALTTERDQAREEVHRRDILISELRRSHEAEIKRIKQRTWCQVCLNEAFYHCCPGTAYCSETCQLEHWTAQHNRDCRRRTESQQQQQQMRS</sequence>
<dbReference type="GO" id="GO:0034243">
    <property type="term" value="P:regulation of transcription elongation by RNA polymerase II"/>
    <property type="evidence" value="ECO:0007669"/>
    <property type="project" value="InterPro"/>
</dbReference>
<feature type="compositionally biased region" description="Low complexity" evidence="6">
    <location>
        <begin position="1095"/>
        <end position="1119"/>
    </location>
</feature>
<feature type="compositionally biased region" description="Basic residues" evidence="6">
    <location>
        <begin position="463"/>
        <end position="473"/>
    </location>
</feature>